<sequence length="136" mass="15052">MAADVTHLLGQNLLEGPALAVSREFGLMATQGARTYQSREFGVQVGVDDHDRVTWVMLHFNGDYGFRPYRGAIPGRGGTIARRSSLWASLGRPTQSSDPNRTNVAGAADEWVFPWFVMHAQYADDGEMLLRLTLAR</sequence>
<protein>
    <submittedName>
        <fullName evidence="1">Uncharacterized protein</fullName>
    </submittedName>
</protein>
<comment type="caution">
    <text evidence="1">The sequence shown here is derived from an EMBL/GenBank/DDBJ whole genome shotgun (WGS) entry which is preliminary data.</text>
</comment>
<evidence type="ECO:0000313" key="1">
    <source>
        <dbReference type="EMBL" id="MBB4690241.1"/>
    </source>
</evidence>
<reference evidence="1 2" key="1">
    <citation type="submission" date="2020-08" db="EMBL/GenBank/DDBJ databases">
        <title>Sequencing the genomes of 1000 actinobacteria strains.</title>
        <authorList>
            <person name="Klenk H.-P."/>
        </authorList>
    </citation>
    <scope>NUCLEOTIDE SEQUENCE [LARGE SCALE GENOMIC DNA]</scope>
    <source>
        <strain evidence="1 2">DSM 45518</strain>
    </source>
</reference>
<proteinExistence type="predicted"/>
<name>A0A7W7CKI2_9ACTN</name>
<keyword evidence="2" id="KW-1185">Reference proteome</keyword>
<dbReference type="RefSeq" id="WP_184949224.1">
    <property type="nucleotide sequence ID" value="NZ_BOMC01000050.1"/>
</dbReference>
<dbReference type="AlphaFoldDB" id="A0A7W7CKI2"/>
<gene>
    <name evidence="1" type="ORF">BKA14_000389</name>
</gene>
<dbReference type="EMBL" id="JACHMF010000001">
    <property type="protein sequence ID" value="MBB4690241.1"/>
    <property type="molecule type" value="Genomic_DNA"/>
</dbReference>
<organism evidence="1 2">
    <name type="scientific">Paractinoplanes abujensis</name>
    <dbReference type="NCBI Taxonomy" id="882441"/>
    <lineage>
        <taxon>Bacteria</taxon>
        <taxon>Bacillati</taxon>
        <taxon>Actinomycetota</taxon>
        <taxon>Actinomycetes</taxon>
        <taxon>Micromonosporales</taxon>
        <taxon>Micromonosporaceae</taxon>
        <taxon>Paractinoplanes</taxon>
    </lineage>
</organism>
<dbReference type="Proteomes" id="UP000542742">
    <property type="component" value="Unassembled WGS sequence"/>
</dbReference>
<accession>A0A7W7CKI2</accession>
<evidence type="ECO:0000313" key="2">
    <source>
        <dbReference type="Proteomes" id="UP000542742"/>
    </source>
</evidence>